<sequence>MYYGDLVITFNRPVSNPLLHIGGIGGDQFNNGGLYYQGFYNEYELGATDISNGITITELSGNAYFDATTSNTKIVNSNTANPTSYSNNWFASTSSSDSHGSAGSVRINTGTSSITSITLKVFLRSNGLTYDPNKGPRIVAKEHWAPAEDTGGHVGDGNVLTLSLQTYTISGTVYRDGNGLPITQ</sequence>
<gene>
    <name evidence="1" type="ORF">I5907_14675</name>
</gene>
<comment type="caution">
    <text evidence="1">The sequence shown here is derived from an EMBL/GenBank/DDBJ whole genome shotgun (WGS) entry which is preliminary data.</text>
</comment>
<accession>A0A931GV71</accession>
<organism evidence="1 2">
    <name type="scientific">Panacibacter microcysteis</name>
    <dbReference type="NCBI Taxonomy" id="2793269"/>
    <lineage>
        <taxon>Bacteria</taxon>
        <taxon>Pseudomonadati</taxon>
        <taxon>Bacteroidota</taxon>
        <taxon>Chitinophagia</taxon>
        <taxon>Chitinophagales</taxon>
        <taxon>Chitinophagaceae</taxon>
        <taxon>Panacibacter</taxon>
    </lineage>
</organism>
<reference evidence="1" key="1">
    <citation type="submission" date="2020-11" db="EMBL/GenBank/DDBJ databases">
        <title>Bacterial whole genome sequence for Panacibacter sp. DH6.</title>
        <authorList>
            <person name="Le V."/>
            <person name="Ko S."/>
            <person name="Ahn C.-Y."/>
            <person name="Oh H.-M."/>
        </authorList>
    </citation>
    <scope>NUCLEOTIDE SEQUENCE</scope>
    <source>
        <strain evidence="1">DH6</strain>
    </source>
</reference>
<name>A0A931GV71_9BACT</name>
<evidence type="ECO:0000313" key="1">
    <source>
        <dbReference type="EMBL" id="MBG9377486.1"/>
    </source>
</evidence>
<evidence type="ECO:0000313" key="2">
    <source>
        <dbReference type="Proteomes" id="UP000628448"/>
    </source>
</evidence>
<dbReference type="AlphaFoldDB" id="A0A931GV71"/>
<keyword evidence="2" id="KW-1185">Reference proteome</keyword>
<dbReference type="Proteomes" id="UP000628448">
    <property type="component" value="Unassembled WGS sequence"/>
</dbReference>
<proteinExistence type="predicted"/>
<protein>
    <submittedName>
        <fullName evidence="1">Uncharacterized protein</fullName>
    </submittedName>
</protein>
<dbReference type="RefSeq" id="WP_196991567.1">
    <property type="nucleotide sequence ID" value="NZ_JADWYR010000002.1"/>
</dbReference>
<dbReference type="EMBL" id="JADWYR010000002">
    <property type="protein sequence ID" value="MBG9377486.1"/>
    <property type="molecule type" value="Genomic_DNA"/>
</dbReference>